<dbReference type="AlphaFoldDB" id="A0A0F9ID51"/>
<feature type="region of interest" description="Disordered" evidence="1">
    <location>
        <begin position="43"/>
        <end position="75"/>
    </location>
</feature>
<evidence type="ECO:0000256" key="1">
    <source>
        <dbReference type="SAM" id="MobiDB-lite"/>
    </source>
</evidence>
<dbReference type="EMBL" id="LAZR01012726">
    <property type="protein sequence ID" value="KKM25412.1"/>
    <property type="molecule type" value="Genomic_DNA"/>
</dbReference>
<proteinExistence type="predicted"/>
<name>A0A0F9ID51_9ZZZZ</name>
<accession>A0A0F9ID51</accession>
<gene>
    <name evidence="2" type="ORF">LCGC14_1595250</name>
</gene>
<sequence>MPQYELVFIDSRNRRSKRTVTARNFDEAFDIGDRLAQRFNRSPAGRKNKATLRTAARVQSTPKPKRTTKKSADGGIVGTIGRNLDIIPHLF</sequence>
<comment type="caution">
    <text evidence="2">The sequence shown here is derived from an EMBL/GenBank/DDBJ whole genome shotgun (WGS) entry which is preliminary data.</text>
</comment>
<protein>
    <submittedName>
        <fullName evidence="2">Uncharacterized protein</fullName>
    </submittedName>
</protein>
<evidence type="ECO:0000313" key="2">
    <source>
        <dbReference type="EMBL" id="KKM25412.1"/>
    </source>
</evidence>
<reference evidence="2" key="1">
    <citation type="journal article" date="2015" name="Nature">
        <title>Complex archaea that bridge the gap between prokaryotes and eukaryotes.</title>
        <authorList>
            <person name="Spang A."/>
            <person name="Saw J.H."/>
            <person name="Jorgensen S.L."/>
            <person name="Zaremba-Niedzwiedzka K."/>
            <person name="Martijn J."/>
            <person name="Lind A.E."/>
            <person name="van Eijk R."/>
            <person name="Schleper C."/>
            <person name="Guy L."/>
            <person name="Ettema T.J."/>
        </authorList>
    </citation>
    <scope>NUCLEOTIDE SEQUENCE</scope>
</reference>
<organism evidence="2">
    <name type="scientific">marine sediment metagenome</name>
    <dbReference type="NCBI Taxonomy" id="412755"/>
    <lineage>
        <taxon>unclassified sequences</taxon>
        <taxon>metagenomes</taxon>
        <taxon>ecological metagenomes</taxon>
    </lineage>
</organism>